<dbReference type="PROSITE" id="PS51907">
    <property type="entry name" value="ZF_UBZ3"/>
    <property type="match status" value="2"/>
</dbReference>
<feature type="region of interest" description="Disordered" evidence="17">
    <location>
        <begin position="658"/>
        <end position="689"/>
    </location>
</feature>
<evidence type="ECO:0000256" key="16">
    <source>
        <dbReference type="ARBA" id="ARBA00049244"/>
    </source>
</evidence>
<dbReference type="EC" id="2.7.7.7" evidence="5"/>
<dbReference type="GO" id="GO:0042276">
    <property type="term" value="P:error-prone translesion synthesis"/>
    <property type="evidence" value="ECO:0007669"/>
    <property type="project" value="TreeGrafter"/>
</dbReference>
<comment type="cofactor">
    <cofactor evidence="2">
        <name>Mg(2+)</name>
        <dbReference type="ChEBI" id="CHEBI:18420"/>
    </cofactor>
</comment>
<dbReference type="GO" id="GO:0035861">
    <property type="term" value="C:site of double-strand break"/>
    <property type="evidence" value="ECO:0007669"/>
    <property type="project" value="TreeGrafter"/>
</dbReference>
<evidence type="ECO:0000256" key="9">
    <source>
        <dbReference type="ARBA" id="ARBA00022763"/>
    </source>
</evidence>
<dbReference type="AlphaFoldDB" id="A0A1J1HM35"/>
<comment type="catalytic activity">
    <reaction evidence="16">
        <text>DNA(n) + a 2'-deoxyribonucleoside 5'-triphosphate = DNA(n+1) + diphosphate</text>
        <dbReference type="Rhea" id="RHEA:22508"/>
        <dbReference type="Rhea" id="RHEA-COMP:17339"/>
        <dbReference type="Rhea" id="RHEA-COMP:17340"/>
        <dbReference type="ChEBI" id="CHEBI:33019"/>
        <dbReference type="ChEBI" id="CHEBI:61560"/>
        <dbReference type="ChEBI" id="CHEBI:173112"/>
        <dbReference type="EC" id="2.7.7.7"/>
    </reaction>
</comment>
<keyword evidence="6" id="KW-0808">Transferase</keyword>
<organism evidence="20 21">
    <name type="scientific">Clunio marinus</name>
    <dbReference type="NCBI Taxonomy" id="568069"/>
    <lineage>
        <taxon>Eukaryota</taxon>
        <taxon>Metazoa</taxon>
        <taxon>Ecdysozoa</taxon>
        <taxon>Arthropoda</taxon>
        <taxon>Hexapoda</taxon>
        <taxon>Insecta</taxon>
        <taxon>Pterygota</taxon>
        <taxon>Neoptera</taxon>
        <taxon>Endopterygota</taxon>
        <taxon>Diptera</taxon>
        <taxon>Nematocera</taxon>
        <taxon>Chironomoidea</taxon>
        <taxon>Chironomidae</taxon>
        <taxon>Clunio</taxon>
    </lineage>
</organism>
<evidence type="ECO:0000256" key="13">
    <source>
        <dbReference type="ARBA" id="ARBA00023204"/>
    </source>
</evidence>
<dbReference type="FunFam" id="3.40.1170.60:FF:000003">
    <property type="entry name" value="DNA polymerase eta"/>
    <property type="match status" value="1"/>
</dbReference>
<dbReference type="GO" id="GO:0005634">
    <property type="term" value="C:nucleus"/>
    <property type="evidence" value="ECO:0007669"/>
    <property type="project" value="UniProtKB-SubCell"/>
</dbReference>
<dbReference type="GO" id="GO:0009411">
    <property type="term" value="P:response to UV"/>
    <property type="evidence" value="ECO:0007669"/>
    <property type="project" value="UniProtKB-ARBA"/>
</dbReference>
<dbReference type="Gene3D" id="3.40.1170.60">
    <property type="match status" value="1"/>
</dbReference>
<evidence type="ECO:0000256" key="14">
    <source>
        <dbReference type="ARBA" id="ARBA00023242"/>
    </source>
</evidence>
<feature type="domain" description="UmuC" evidence="18">
    <location>
        <begin position="18"/>
        <end position="266"/>
    </location>
</feature>
<comment type="subcellular location">
    <subcellularLocation>
        <location evidence="3">Nucleus</location>
    </subcellularLocation>
</comment>
<feature type="compositionally biased region" description="Low complexity" evidence="17">
    <location>
        <begin position="796"/>
        <end position="808"/>
    </location>
</feature>
<evidence type="ECO:0000259" key="18">
    <source>
        <dbReference type="PROSITE" id="PS50173"/>
    </source>
</evidence>
<dbReference type="Gene3D" id="1.10.150.20">
    <property type="entry name" value="5' to 3' exonuclease, C-terminal subdomain"/>
    <property type="match status" value="1"/>
</dbReference>
<dbReference type="InterPro" id="IPR041298">
    <property type="entry name" value="UBZ3"/>
</dbReference>
<reference evidence="20 21" key="1">
    <citation type="submission" date="2015-04" db="EMBL/GenBank/DDBJ databases">
        <authorList>
            <person name="Syromyatnikov M.Y."/>
            <person name="Popov V.N."/>
        </authorList>
    </citation>
    <scope>NUCLEOTIDE SEQUENCE [LARGE SCALE GENOMIC DNA]</scope>
</reference>
<dbReference type="EMBL" id="CVRI01000004">
    <property type="protein sequence ID" value="CRK87510.1"/>
    <property type="molecule type" value="Genomic_DNA"/>
</dbReference>
<dbReference type="GO" id="GO:0006281">
    <property type="term" value="P:DNA repair"/>
    <property type="evidence" value="ECO:0007669"/>
    <property type="project" value="UniProtKB-KW"/>
</dbReference>
<keyword evidence="11" id="KW-0862">Zinc</keyword>
<dbReference type="SUPFAM" id="SSF100879">
    <property type="entry name" value="Lesion bypass DNA polymerase (Y-family), little finger domain"/>
    <property type="match status" value="1"/>
</dbReference>
<evidence type="ECO:0000256" key="17">
    <source>
        <dbReference type="SAM" id="MobiDB-lite"/>
    </source>
</evidence>
<feature type="domain" description="UBZ3-type" evidence="19">
    <location>
        <begin position="843"/>
        <end position="877"/>
    </location>
</feature>
<dbReference type="GO" id="GO:0003684">
    <property type="term" value="F:damaged DNA binding"/>
    <property type="evidence" value="ECO:0007669"/>
    <property type="project" value="InterPro"/>
</dbReference>
<evidence type="ECO:0000256" key="3">
    <source>
        <dbReference type="ARBA" id="ARBA00004123"/>
    </source>
</evidence>
<accession>A0A1J1HM35</accession>
<dbReference type="GO" id="GO:0008270">
    <property type="term" value="F:zinc ion binding"/>
    <property type="evidence" value="ECO:0007669"/>
    <property type="project" value="UniProtKB-KW"/>
</dbReference>
<dbReference type="STRING" id="568069.A0A1J1HM35"/>
<protein>
    <recommendedName>
        <fullName evidence="15">DNA polymerase eta</fullName>
        <ecNumber evidence="5">2.7.7.7</ecNumber>
    </recommendedName>
</protein>
<dbReference type="InterPro" id="IPR036775">
    <property type="entry name" value="DNA_pol_Y-fam_lit_finger_sf"/>
</dbReference>
<dbReference type="GO" id="GO:0003887">
    <property type="term" value="F:DNA-directed DNA polymerase activity"/>
    <property type="evidence" value="ECO:0007669"/>
    <property type="project" value="UniProtKB-EC"/>
</dbReference>
<evidence type="ECO:0000313" key="20">
    <source>
        <dbReference type="EMBL" id="CRK87510.1"/>
    </source>
</evidence>
<keyword evidence="10" id="KW-0863">Zinc-finger</keyword>
<feature type="region of interest" description="Disordered" evidence="17">
    <location>
        <begin position="893"/>
        <end position="915"/>
    </location>
</feature>
<dbReference type="Gene3D" id="3.30.1490.100">
    <property type="entry name" value="DNA polymerase, Y-family, little finger domain"/>
    <property type="match status" value="2"/>
</dbReference>
<evidence type="ECO:0000256" key="7">
    <source>
        <dbReference type="ARBA" id="ARBA00022695"/>
    </source>
</evidence>
<dbReference type="Pfam" id="PF21704">
    <property type="entry name" value="POLH-Rev1_HhH"/>
    <property type="match status" value="1"/>
</dbReference>
<dbReference type="InterPro" id="IPR043128">
    <property type="entry name" value="Rev_trsase/Diguanyl_cyclase"/>
</dbReference>
<dbReference type="PANTHER" id="PTHR45873:SF1">
    <property type="entry name" value="DNA POLYMERASE ETA"/>
    <property type="match status" value="1"/>
</dbReference>
<dbReference type="Proteomes" id="UP000183832">
    <property type="component" value="Unassembled WGS sequence"/>
</dbReference>
<dbReference type="SUPFAM" id="SSF56672">
    <property type="entry name" value="DNA/RNA polymerases"/>
    <property type="match status" value="1"/>
</dbReference>
<feature type="domain" description="UBZ3-type" evidence="19">
    <location>
        <begin position="752"/>
        <end position="786"/>
    </location>
</feature>
<dbReference type="Pfam" id="PF11799">
    <property type="entry name" value="IMS_C"/>
    <property type="match status" value="1"/>
</dbReference>
<evidence type="ECO:0000256" key="15">
    <source>
        <dbReference type="ARBA" id="ARBA00044975"/>
    </source>
</evidence>
<evidence type="ECO:0000256" key="4">
    <source>
        <dbReference type="ARBA" id="ARBA00010945"/>
    </source>
</evidence>
<comment type="similarity">
    <text evidence="4">Belongs to the DNA polymerase type-Y family.</text>
</comment>
<dbReference type="InterPro" id="IPR001126">
    <property type="entry name" value="UmuC"/>
</dbReference>
<dbReference type="PIRSF" id="PIRSF036603">
    <property type="entry name" value="DPol_eta"/>
    <property type="match status" value="1"/>
</dbReference>
<evidence type="ECO:0000256" key="5">
    <source>
        <dbReference type="ARBA" id="ARBA00012417"/>
    </source>
</evidence>
<comment type="cofactor">
    <cofactor evidence="1">
        <name>Mn(2+)</name>
        <dbReference type="ChEBI" id="CHEBI:29035"/>
    </cofactor>
</comment>
<evidence type="ECO:0000313" key="21">
    <source>
        <dbReference type="Proteomes" id="UP000183832"/>
    </source>
</evidence>
<name>A0A1J1HM35_9DIPT</name>
<evidence type="ECO:0000256" key="8">
    <source>
        <dbReference type="ARBA" id="ARBA00022723"/>
    </source>
</evidence>
<keyword evidence="21" id="KW-1185">Reference proteome</keyword>
<dbReference type="FunFam" id="1.10.150.20:FF:000014">
    <property type="entry name" value="Polymerase (DNA directed), eta"/>
    <property type="match status" value="1"/>
</dbReference>
<dbReference type="PANTHER" id="PTHR45873">
    <property type="entry name" value="DNA POLYMERASE ETA"/>
    <property type="match status" value="1"/>
</dbReference>
<proteinExistence type="inferred from homology"/>
<evidence type="ECO:0000256" key="2">
    <source>
        <dbReference type="ARBA" id="ARBA00001946"/>
    </source>
</evidence>
<keyword evidence="12" id="KW-0460">Magnesium</keyword>
<keyword evidence="8" id="KW-0479">Metal-binding</keyword>
<dbReference type="Pfam" id="PF18439">
    <property type="entry name" value="zf_UBZ"/>
    <property type="match status" value="1"/>
</dbReference>
<keyword evidence="9" id="KW-0227">DNA damage</keyword>
<sequence length="915" mass="103582">MTSTKSYVPLKEKYDRIVVLIDMDCFYCQVEEYLDPERLANKPIAVVQYLENAGIIAVNYAARALGVTRHMREKEAKAACPSLICVKVPSKNGKADLTKYRDAGYRVAKVLQSFTPLLERASVDEAYLDITENVTKKIQEMRENKFQLQPVNFVNTFAVGYPNIGSFVQDVTSSVDKNYSEIDEEDRKSYASSKLRLLIGASIVNEIRNAVKAETKYECSAGIAHNKILAKLTCGMNKPNKQTVLPIESISELFQNLSVNKIKSLGGKLGEEVCEKLNVKTMAEIIKFSEDELQRLFQPRIGSWLYLMSRGIDLEKVTPKFMSKSIAVSKNFRGKNEISSIHTLKFWLKELAKEIVERLEKDAVECNGTARHMIVVFTQGSASFSGKDTSSSRTVAFNGNSLNSYIAEQIAEEVFETIKRCSVKFLKENGSVLMNSNIKHLGITAGKFEDNNAAVSGGKNVQEMLKNHHKRDTNIPTNSGKNNKPEASPKSIEAIKKFELKSPSAMTKTPSINKVIQPRLNVEPVSEVTTSEQNNLEVKLSFLGDHAIKGIRTLKHWTNELVKQICDASAIDSKSNNRSPTIITLKLIDDDKKEISRIFSLESFSDKLINVDSMIEGSNDRILINNNFKSIIHVSVEASLFETGKCFNYTVKSESETDIDNLNADRESDQEQENEIVEEHESEDEKNFSVKTIEEIDDDSKNDNDDQADVGGLEKEFLEELSNCEDENSEKPVPEYTETYAEFQPQQIPFDVLNPKEPCIECGKMVARLDMLTHLDHHLAFQISMQQREEFRKSQKPTTSTQSTSTQKVMKKVGQSKSNKTTLNTITNYVTKPDTEDPEDVNELQNKIQCEQCSKFITNEKYVEHLDYHFAHKLREDEMKRNVVQKHEIKRIKRPASTSKQPPLKKNLKSYFSTN</sequence>
<dbReference type="Pfam" id="PF00817">
    <property type="entry name" value="IMS"/>
    <property type="match status" value="1"/>
</dbReference>
<evidence type="ECO:0000256" key="10">
    <source>
        <dbReference type="ARBA" id="ARBA00022771"/>
    </source>
</evidence>
<evidence type="ECO:0000256" key="1">
    <source>
        <dbReference type="ARBA" id="ARBA00001936"/>
    </source>
</evidence>
<keyword evidence="14" id="KW-0539">Nucleus</keyword>
<gene>
    <name evidence="20" type="primary">putative DNA polymerase eta</name>
    <name evidence="20" type="ORF">CLUMA_CG001311</name>
</gene>
<dbReference type="Gene3D" id="3.30.70.270">
    <property type="match status" value="1"/>
</dbReference>
<feature type="compositionally biased region" description="Basic and acidic residues" evidence="17">
    <location>
        <begin position="677"/>
        <end position="689"/>
    </location>
</feature>
<evidence type="ECO:0000259" key="19">
    <source>
        <dbReference type="PROSITE" id="PS51907"/>
    </source>
</evidence>
<keyword evidence="13" id="KW-0234">DNA repair</keyword>
<evidence type="ECO:0000256" key="6">
    <source>
        <dbReference type="ARBA" id="ARBA00022679"/>
    </source>
</evidence>
<keyword evidence="7" id="KW-0548">Nucleotidyltransferase</keyword>
<dbReference type="PROSITE" id="PS50173">
    <property type="entry name" value="UMUC"/>
    <property type="match status" value="1"/>
</dbReference>
<evidence type="ECO:0000256" key="12">
    <source>
        <dbReference type="ARBA" id="ARBA00022842"/>
    </source>
</evidence>
<dbReference type="InterPro" id="IPR052230">
    <property type="entry name" value="DNA_polymerase_eta"/>
</dbReference>
<dbReference type="OrthoDB" id="5723at2759"/>
<evidence type="ECO:0000256" key="11">
    <source>
        <dbReference type="ARBA" id="ARBA00022833"/>
    </source>
</evidence>
<dbReference type="InterPro" id="IPR043502">
    <property type="entry name" value="DNA/RNA_pol_sf"/>
</dbReference>
<dbReference type="GO" id="GO:0005657">
    <property type="term" value="C:replication fork"/>
    <property type="evidence" value="ECO:0007669"/>
    <property type="project" value="TreeGrafter"/>
</dbReference>
<dbReference type="InterPro" id="IPR017961">
    <property type="entry name" value="DNA_pol_Y-fam_little_finger"/>
</dbReference>
<feature type="region of interest" description="Disordered" evidence="17">
    <location>
        <begin position="788"/>
        <end position="818"/>
    </location>
</feature>